<sequence>MTGHGRALFLLPSDRMGGAERVTRTLVREAALSGLFSQVDCFVLCWSRTGTLDALETDHGVRLHYTLAASERGGLLPLLKFLRRGPYDFVFSSHTHLNALSSFARKIGILQTRRLVARESTMIFERKFNGLGAFFRSMYRLYGRQDLIVCQTERMRLSLDKNTNGRLRHLLVTLPNPLDRERASEARQFPVPPAVAAIAEDRTRIAWCGRLSDVKNPILAIEVLCELHHRGRTDMHLVMIGDGPLHDEIIRRAQDAGVESHLTMTGFVDNPLITLGACDLGLVTSEIEGFPNVILEMLAAGIAGIATTDCAGGLDEIPSLSISPNSQSASLADCLENRSQLEADPETSRYLEKFDSREFFFSLLDNSHEKRQSDA</sequence>
<keyword evidence="3" id="KW-1185">Reference proteome</keyword>
<reference evidence="3" key="1">
    <citation type="submission" date="2017-04" db="EMBL/GenBank/DDBJ databases">
        <authorList>
            <person name="Varghese N."/>
            <person name="Submissions S."/>
        </authorList>
    </citation>
    <scope>NUCLEOTIDE SEQUENCE [LARGE SCALE GENOMIC DNA]</scope>
    <source>
        <strain evidence="3">UI2</strain>
    </source>
</reference>
<evidence type="ECO:0000313" key="3">
    <source>
        <dbReference type="Proteomes" id="UP000194469"/>
    </source>
</evidence>
<dbReference type="AlphaFoldDB" id="A0A1Y6FNQ5"/>
<dbReference type="CDD" id="cd03811">
    <property type="entry name" value="GT4_GT28_WabH-like"/>
    <property type="match status" value="1"/>
</dbReference>
<dbReference type="GO" id="GO:0016757">
    <property type="term" value="F:glycosyltransferase activity"/>
    <property type="evidence" value="ECO:0007669"/>
    <property type="project" value="InterPro"/>
</dbReference>
<dbReference type="InterPro" id="IPR001296">
    <property type="entry name" value="Glyco_trans_1"/>
</dbReference>
<accession>A0A1Y6FNQ5</accession>
<organism evidence="2 3">
    <name type="scientific">Sphingopyxis terrae subsp. ummariensis</name>
    <dbReference type="NCBI Taxonomy" id="429001"/>
    <lineage>
        <taxon>Bacteria</taxon>
        <taxon>Pseudomonadati</taxon>
        <taxon>Pseudomonadota</taxon>
        <taxon>Alphaproteobacteria</taxon>
        <taxon>Sphingomonadales</taxon>
        <taxon>Sphingomonadaceae</taxon>
        <taxon>Sphingopyxis</taxon>
    </lineage>
</organism>
<evidence type="ECO:0000313" key="2">
    <source>
        <dbReference type="EMBL" id="SMQ76588.1"/>
    </source>
</evidence>
<proteinExistence type="predicted"/>
<feature type="domain" description="Glycosyl transferase family 1" evidence="1">
    <location>
        <begin position="197"/>
        <end position="316"/>
    </location>
</feature>
<protein>
    <submittedName>
        <fullName evidence="2">Glycosyltransferase involved in cell wall bisynthesis</fullName>
    </submittedName>
</protein>
<dbReference type="RefSeq" id="WP_086457048.1">
    <property type="nucleotide sequence ID" value="NZ_FXWL01000002.1"/>
</dbReference>
<dbReference type="PANTHER" id="PTHR12526:SF630">
    <property type="entry name" value="GLYCOSYLTRANSFERASE"/>
    <property type="match status" value="1"/>
</dbReference>
<dbReference type="Proteomes" id="UP000194469">
    <property type="component" value="Unassembled WGS sequence"/>
</dbReference>
<dbReference type="Pfam" id="PF00534">
    <property type="entry name" value="Glycos_transf_1"/>
    <property type="match status" value="1"/>
</dbReference>
<keyword evidence="2" id="KW-0808">Transferase</keyword>
<dbReference type="GeneID" id="303001678"/>
<dbReference type="PANTHER" id="PTHR12526">
    <property type="entry name" value="GLYCOSYLTRANSFERASE"/>
    <property type="match status" value="1"/>
</dbReference>
<evidence type="ECO:0000259" key="1">
    <source>
        <dbReference type="Pfam" id="PF00534"/>
    </source>
</evidence>
<dbReference type="EMBL" id="FXWL01000002">
    <property type="protein sequence ID" value="SMQ76588.1"/>
    <property type="molecule type" value="Genomic_DNA"/>
</dbReference>
<dbReference type="Gene3D" id="3.40.50.2000">
    <property type="entry name" value="Glycogen Phosphorylase B"/>
    <property type="match status" value="2"/>
</dbReference>
<gene>
    <name evidence="2" type="ORF">SAMN06295984_2027</name>
</gene>
<name>A0A1Y6FNQ5_9SPHN</name>
<dbReference type="SUPFAM" id="SSF53756">
    <property type="entry name" value="UDP-Glycosyltransferase/glycogen phosphorylase"/>
    <property type="match status" value="1"/>
</dbReference>